<dbReference type="InterPro" id="IPR011055">
    <property type="entry name" value="Dup_hybrid_motif"/>
</dbReference>
<dbReference type="Gene3D" id="2.70.70.10">
    <property type="entry name" value="Glucose Permease (Domain IIA)"/>
    <property type="match status" value="1"/>
</dbReference>
<dbReference type="KEGG" id="pmx:PERMA_0759"/>
<dbReference type="STRING" id="123214.PERMA_0759"/>
<dbReference type="Proteomes" id="UP000001366">
    <property type="component" value="Chromosome"/>
</dbReference>
<dbReference type="AlphaFoldDB" id="C0QPF1"/>
<sequence>MLAVAVFLLILSLTSYASDISIYSESVYPGSLNYIKINSFERNSEYTIEIESGSKTYRFPVKDSIAFFAVPYKSSSVITVNLLKDGRVIYRKFISVSRKSYPVSKIRVKERKRTKEVLKRIEKEYFLLRKIFRKYSQKLFDESSFYPPLDKLYVTTPFGAKRIINGKKRSIHWGTDFRAAEGTPVYASLSGKVEIARDLFFTGNTVIINHGLGLFTLYAHLSEISVKEGSFVKAGQIIGKVGSTGRSTAPHLHFGIYINDQRVDPELALDIIFLE</sequence>
<dbReference type="PaxDb" id="123214-PERMA_0759"/>
<keyword evidence="5" id="KW-1185">Reference proteome</keyword>
<dbReference type="Pfam" id="PF01551">
    <property type="entry name" value="Peptidase_M23"/>
    <property type="match status" value="1"/>
</dbReference>
<dbReference type="CDD" id="cd12797">
    <property type="entry name" value="M23_peptidase"/>
    <property type="match status" value="1"/>
</dbReference>
<dbReference type="InterPro" id="IPR016047">
    <property type="entry name" value="M23ase_b-sheet_dom"/>
</dbReference>
<dbReference type="OrthoDB" id="9805799at2"/>
<feature type="domain" description="M23ase beta-sheet core" evidence="3">
    <location>
        <begin position="171"/>
        <end position="265"/>
    </location>
</feature>
<dbReference type="RefSeq" id="WP_012675490.1">
    <property type="nucleotide sequence ID" value="NC_012440.1"/>
</dbReference>
<dbReference type="PANTHER" id="PTHR21666:SF289">
    <property type="entry name" value="L-ALA--D-GLU ENDOPEPTIDASE"/>
    <property type="match status" value="1"/>
</dbReference>
<reference evidence="4 5" key="1">
    <citation type="journal article" date="2009" name="J. Bacteriol.">
        <title>Complete and draft genome sequences of six members of the Aquificales.</title>
        <authorList>
            <person name="Reysenbach A.L."/>
            <person name="Hamamura N."/>
            <person name="Podar M."/>
            <person name="Griffiths E."/>
            <person name="Ferreira S."/>
            <person name="Hochstein R."/>
            <person name="Heidelberg J."/>
            <person name="Johnson J."/>
            <person name="Mead D."/>
            <person name="Pohorille A."/>
            <person name="Sarmiento M."/>
            <person name="Schweighofer K."/>
            <person name="Seshadri R."/>
            <person name="Voytek M.A."/>
        </authorList>
    </citation>
    <scope>NUCLEOTIDE SEQUENCE [LARGE SCALE GENOMIC DNA]</scope>
    <source>
        <strain evidence="5">DSM 14350 / EX-H1</strain>
    </source>
</reference>
<evidence type="ECO:0000259" key="3">
    <source>
        <dbReference type="Pfam" id="PF01551"/>
    </source>
</evidence>
<dbReference type="HOGENOM" id="CLU_029425_5_1_0"/>
<proteinExistence type="predicted"/>
<feature type="chain" id="PRO_5002900671" evidence="2">
    <location>
        <begin position="18"/>
        <end position="275"/>
    </location>
</feature>
<gene>
    <name evidence="4" type="ordered locus">PERMA_0759</name>
</gene>
<dbReference type="SUPFAM" id="SSF51261">
    <property type="entry name" value="Duplicated hybrid motif"/>
    <property type="match status" value="1"/>
</dbReference>
<dbReference type="InterPro" id="IPR050570">
    <property type="entry name" value="Cell_wall_metabolism_enzyme"/>
</dbReference>
<evidence type="ECO:0000256" key="2">
    <source>
        <dbReference type="SAM" id="SignalP"/>
    </source>
</evidence>
<feature type="signal peptide" evidence="2">
    <location>
        <begin position="1"/>
        <end position="17"/>
    </location>
</feature>
<evidence type="ECO:0000313" key="4">
    <source>
        <dbReference type="EMBL" id="ACO03251.1"/>
    </source>
</evidence>
<protein>
    <submittedName>
        <fullName evidence="4">Peptidase, M23/M37 family</fullName>
    </submittedName>
</protein>
<evidence type="ECO:0000313" key="5">
    <source>
        <dbReference type="Proteomes" id="UP000001366"/>
    </source>
</evidence>
<dbReference type="eggNOG" id="COG0739">
    <property type="taxonomic scope" value="Bacteria"/>
</dbReference>
<organism evidence="4 5">
    <name type="scientific">Persephonella marina (strain DSM 14350 / EX-H1)</name>
    <dbReference type="NCBI Taxonomy" id="123214"/>
    <lineage>
        <taxon>Bacteria</taxon>
        <taxon>Pseudomonadati</taxon>
        <taxon>Aquificota</taxon>
        <taxon>Aquificia</taxon>
        <taxon>Aquificales</taxon>
        <taxon>Hydrogenothermaceae</taxon>
        <taxon>Persephonella</taxon>
    </lineage>
</organism>
<dbReference type="EMBL" id="CP001230">
    <property type="protein sequence ID" value="ACO03251.1"/>
    <property type="molecule type" value="Genomic_DNA"/>
</dbReference>
<name>C0QPF1_PERMH</name>
<dbReference type="PANTHER" id="PTHR21666">
    <property type="entry name" value="PEPTIDASE-RELATED"/>
    <property type="match status" value="1"/>
</dbReference>
<keyword evidence="1 2" id="KW-0732">Signal</keyword>
<evidence type="ECO:0000256" key="1">
    <source>
        <dbReference type="ARBA" id="ARBA00022729"/>
    </source>
</evidence>
<dbReference type="GO" id="GO:0004222">
    <property type="term" value="F:metalloendopeptidase activity"/>
    <property type="evidence" value="ECO:0007669"/>
    <property type="project" value="TreeGrafter"/>
</dbReference>
<accession>C0QPF1</accession>